<sequence>MVFESIVADLLNRFGGQYVENLDQSQLKIGIWGGDIVLKDLNLKPTVLDEFDLPIRATFGHVGKFVLKIPWTNIYNAPVIGTIDKLYIVIVPKSQIVYDAEKEEKANQEAKQAALLQIEEAKKREKEKDKPKAPDTFVEKLATQIIKNVQLKLSEIHIRYEDNFSVPDSPFSLGITLHDISVHSTDENWKKSLVPDAALTMIYKVLELRGLSLYWNCKTEFFSREKPEVMKAKLAESTTKQNPKNQYILAPINLKTQLRINPKPENDGSNYTIPKILLGVTLQKLSLGLSKTQFRNLIILVESIGAMARAAGFRKYRPNVPHLGHSKEWWKFAYKCVLESEIRRRRDNWNWKHMLAHRSLCRRYAQAYRTKLQSRKLPLQVTQDIAECEKKLDVFNIVLIRQSVEMEVERQALAKPAESKGWFSGWFSSSTPKEDDSMSPAAIMKKFESAMTPEEKQKLYKAIDYQESSTPTQYPITFVENAIDFELAGLSVEVLDDTYDTPRVMYGELNSVIVHFEQRPSANAVKVVTTVGSIGVWGLKQGNIIPHMVSFQTLDPGIKLLDVLFELNPLDGKCDQRVQVSSRPLEIVYDAMSALKLADVFAAPQSQTVAQLQAVAESKLPDFKEMSAVGMQYAIEKHTILDINVDLKSSYIVVPHSGLYEKDKEQNLLVVNLGHFSMVSMNQDRSSITSVKNLYDKGLSDDEIVEFMVSKSYDKFMLRLTDIQILIVLEGEDWEGTLATPQRCAMHFLEPTSLEVILLKCLVCDDPRLPKVKMEAVLPAVIINIEDDRVFHLMSLIFSITEFGVEIEKTVETQQKLDTMSVTSSMTSDLNRLISEKSLQHRRQLQSKQKTESEKKCEDIVQAIDFQMDFIMKDLNVALFKKSPQEEKESDLLLDFKVLRVVFKLVARTFDLTMNINVGSVELNFCDVDQQIGMLSTPMTEGEDKYMFLLKFVQVSKKSPEFHSLHGSVVQLVEMDVTSMTVLLHQEALLALWECARSIMENVSSLQAPQIPSKDGSQLPTSTSSRKITLPAIREEGPSSVVAPVRRGRHRRVTEAIDLKILLKIFAFRVELLNSQQSHAQFSLDGSSVDVIVKKSYTEVLIKLRNFSLYDPNPLTKHHEIVTVMGEEALSIQVVMFNAEMMDADSVDIAVSLKTSAIRIFFLNWFVTRIMNFIHPFQAVQRMLEEAAKEAAESALQNVQDAYSKATRVSLNIDLQAPVIVIPANSTSTDALYFDMGTLTVKNRFETSTTTNDSGQNAVIDEITVGLQAMKLLRVKLSPEEEVLSECVLLKPITCKVLVRRNLSAGWYTTAPDIDCSGRLETVLLSLSEDDYQMLLRIPNENMQEKEDPPLTPVMELNRPVSQDTCEIRIERPKTLQSLPITGSEVTPQAKSPTGPVTTTVKFTFTMDKLVVDLFSGGSDLEYKTADLSKHEEGLGRFSLNFLSLKGHVFSDGTLSTSLLLVDCLLDDTRSGTKSKITRLMQRKTDAPQDVIQTETQEVAEESFKSMLDVTFQQKGEDSFVDVRIFGFDLVLSTEYLMKVGDFFAGWTYQARMKEIAEDYKSEIVPATTKSSRTTTRTTTSNKTVTVAGSCTHNIVPEKKGKMTLNVRVEKPDIIMVESVSDINTKAIVLNKELTLKMRLSDQHQVICGSIKDLELYSCVFNPKRRAETTYQILRPCCISIAGSTPGGEGLHLDICLTPVRLSVSPAIIELLTNVQKGLVLPEPQKIQKTEERTDYSDMWQPKPFSEEQYWYFKTDEAEEASESIFLEEPLKPTVQGELCIVSVSSIVITVEAGVGNQTLPMILIDMSFNGAINNWSSRLFIDSCMSLEIKYYNSALALWEPLLEPVEVQQENGIVAHVPWELRLQMHMNPLEAPPVMSPTSESEVEVEELHVQPPLMAIEISSKENLELTISKTCLDVLVNLGKSFQTALAGSLIRAEAVAPFTIKNDTGLAIAVIIENSPFKVLSSNESQITNYREVMLESGARVELCLADPDIEDVWNLGLQKTTSMDISALEQYLKIKVIERNCHLSLPVRRADKRYFSLKHRGEGNEPWGLVSDVQVKDGGTIVTLRSIIQVHNHFNVPVNVYYMTKRGNEVECIGTVEHKEKLNVPLYAVYTPTDELFFSVEGYTVSVVPFVWKNLQNLLTTSKVLQCDPKSQTDGKQPFMMKIIGEMEQVYFENTTRHTMLSTCYNIHLRPTVIFKNHLPVQIVVCLANTSVESKLGTGQRLQLPTAEPGKCSLIVRIPEYLEKEWSCDHELEANSAEYAVWTFGAFDSQQRVSLDLGMRTIQQLGSTVMTLYCPYWMLNKTGLLLTYRKSRKPGHESSGSPLKQIDDSANVLYHPEHFKGPIMFSFKAKSFFGKKKASIKVEDSEWSDKFPLDVAGSSGLVHCKHADLVYKIGVYIQLTYSSLTKQVIFTPYYVLLNSASFSIEVQEAERPADPWIIVEPNGCSPFWPRSSNTKHLRARVAGSSEMTASFSYDTVYTTLLRLDNKYGGLNVDVQMAEGSVYISFMAYEPGLAPALIMNNLDVPVSYHEEDDSTPKFLEPKNGVMFTWTNPLGTKTLIWANHKKKQISDDLRKDGIGEFAPAVDKRAYWVSFLDGMQRILLFTYDLNVARDAQSAGEMERIDQEITLAIHGVGLSLVNNYSGLENLYCCLASSGVIWEMCKLNQKRFKPLNVMDTRLVEEAYVRYQQDLVLGEIPTVQTLENGMEVDFEKGELIKPHRRRLKRTYNTGLWLQMKTSKHQMQLHAKVNRLQVDNQMPDCIFPVVVAPVPLPRSISANSAFKPFLELSIVKRLMEHSPVVQYKYFKALVQEFHIKVDIGFINALLQFIEADVSDEDEQMRFEEDCKVMNEPLKAHASLMSSAEQKNFYDLLHFSPLKIHLSFSLSSTGGGLKGVGQEAPHFLNVLMQSLGVTLTDMQDVVFKLAYFERNYTFLTQRQLTSEVSTHYIGQLLKQLYVLVLGLDVLGNPYGLVLGVAQGVEDLFYEPFQGAIQGPGEFAEGLVLGVRSLLGHTVGGAAGAMSRIAGAMGKGVAALTFDKDYQRKRREQFAQRPANLHTGLAQSGKGLVMGVVAGVSGVFTKPVSGAREEGVEGFFKGMGKGMVGLVTRPTAGIIDFASGTLESVKRAADPSEEVTRLRPPRFMHPDGQVRPYVLYEAQGNKLLAELEKGRYSSTDVYMFHMGIVVGAKDVLLLTDKRIMYVVHNDVFGGWQVDWEYTWESLAAPPAVVEKGIFITTKEPRKKVLGIFGSADKGGKIILVNDVDQREWLVKKMNEIMKN</sequence>
<dbReference type="GO" id="GO:0045053">
    <property type="term" value="P:protein retention in Golgi apparatus"/>
    <property type="evidence" value="ECO:0007669"/>
    <property type="project" value="TreeGrafter"/>
</dbReference>
<evidence type="ECO:0000259" key="6">
    <source>
        <dbReference type="Pfam" id="PF25036"/>
    </source>
</evidence>
<dbReference type="Pfam" id="PF25033">
    <property type="entry name" value="VPS13_M"/>
    <property type="match status" value="1"/>
</dbReference>
<dbReference type="InterPro" id="IPR026854">
    <property type="entry name" value="VPS13_N"/>
</dbReference>
<evidence type="ECO:0000313" key="8">
    <source>
        <dbReference type="EMBL" id="KAK7872139.1"/>
    </source>
</evidence>
<feature type="domain" description="Vacuolar protein sorting-associated protein 13 VPS13 adaptor binding" evidence="6">
    <location>
        <begin position="2063"/>
        <end position="2559"/>
    </location>
</feature>
<dbReference type="Pfam" id="PF25036">
    <property type="entry name" value="VPS13_VAB"/>
    <property type="match status" value="1"/>
</dbReference>
<comment type="caution">
    <text evidence="8">The sequence shown here is derived from an EMBL/GenBank/DDBJ whole genome shotgun (WGS) entry which is preliminary data.</text>
</comment>
<comment type="similarity">
    <text evidence="1">Belongs to the VPS13 family.</text>
</comment>
<evidence type="ECO:0000256" key="1">
    <source>
        <dbReference type="ARBA" id="ARBA00006545"/>
    </source>
</evidence>
<dbReference type="PANTHER" id="PTHR16166:SF93">
    <property type="entry name" value="INTERMEMBRANE LIPID TRANSFER PROTEIN VPS13"/>
    <property type="match status" value="1"/>
</dbReference>
<gene>
    <name evidence="8" type="ORF">R5R35_001706</name>
</gene>
<keyword evidence="3" id="KW-0445">Lipid transport</keyword>
<dbReference type="InterPro" id="IPR009543">
    <property type="entry name" value="VPS13_VAB"/>
</dbReference>
<dbReference type="PANTHER" id="PTHR16166">
    <property type="entry name" value="VACUOLAR PROTEIN SORTING-ASSOCIATED PROTEIN VPS13"/>
    <property type="match status" value="1"/>
</dbReference>
<keyword evidence="2" id="KW-0813">Transport</keyword>
<feature type="domain" description="Intermembrane lipid transfer protein VPS13-like C-terminal" evidence="7">
    <location>
        <begin position="3140"/>
        <end position="3252"/>
    </location>
</feature>
<evidence type="ECO:0000256" key="2">
    <source>
        <dbReference type="ARBA" id="ARBA00022448"/>
    </source>
</evidence>
<proteinExistence type="inferred from homology"/>
<name>A0AAN9WGU4_9ORTH</name>
<reference evidence="8 9" key="1">
    <citation type="submission" date="2024-03" db="EMBL/GenBank/DDBJ databases">
        <title>The genome assembly and annotation of the cricket Gryllus longicercus Weissman &amp; Gray.</title>
        <authorList>
            <person name="Szrajer S."/>
            <person name="Gray D."/>
            <person name="Ylla G."/>
        </authorList>
    </citation>
    <scope>NUCLEOTIDE SEQUENCE [LARGE SCALE GENOMIC DNA]</scope>
    <source>
        <strain evidence="8">DAG 2021-001</strain>
        <tissue evidence="8">Whole body minus gut</tissue>
    </source>
</reference>
<evidence type="ECO:0000313" key="9">
    <source>
        <dbReference type="Proteomes" id="UP001378592"/>
    </source>
</evidence>
<dbReference type="EMBL" id="JAZDUA010000028">
    <property type="protein sequence ID" value="KAK7872139.1"/>
    <property type="molecule type" value="Genomic_DNA"/>
</dbReference>
<dbReference type="InterPro" id="IPR026847">
    <property type="entry name" value="VPS13"/>
</dbReference>
<dbReference type="Pfam" id="PF25037">
    <property type="entry name" value="VPS13_C"/>
    <property type="match status" value="1"/>
</dbReference>
<dbReference type="InterPro" id="IPR056748">
    <property type="entry name" value="VPS13-like_C"/>
</dbReference>
<keyword evidence="9" id="KW-1185">Reference proteome</keyword>
<accession>A0AAN9WGU4</accession>
<evidence type="ECO:0000259" key="4">
    <source>
        <dbReference type="Pfam" id="PF12624"/>
    </source>
</evidence>
<feature type="domain" description="VPS13-like middle region" evidence="5">
    <location>
        <begin position="1143"/>
        <end position="1927"/>
    </location>
</feature>
<evidence type="ECO:0000259" key="7">
    <source>
        <dbReference type="Pfam" id="PF25037"/>
    </source>
</evidence>
<dbReference type="Pfam" id="PF12624">
    <property type="entry name" value="VPS13_N"/>
    <property type="match status" value="1"/>
</dbReference>
<dbReference type="InterPro" id="IPR056747">
    <property type="entry name" value="VPS13-like_M"/>
</dbReference>
<dbReference type="Proteomes" id="UP001378592">
    <property type="component" value="Unassembled WGS sequence"/>
</dbReference>
<feature type="domain" description="Chorein N-terminal" evidence="4">
    <location>
        <begin position="2"/>
        <end position="812"/>
    </location>
</feature>
<protein>
    <recommendedName>
        <fullName evidence="10">Vacuolar protein sorting-associated protein 13A</fullName>
    </recommendedName>
</protein>
<dbReference type="GO" id="GO:0006623">
    <property type="term" value="P:protein targeting to vacuole"/>
    <property type="evidence" value="ECO:0007669"/>
    <property type="project" value="TreeGrafter"/>
</dbReference>
<organism evidence="8 9">
    <name type="scientific">Gryllus longicercus</name>
    <dbReference type="NCBI Taxonomy" id="2509291"/>
    <lineage>
        <taxon>Eukaryota</taxon>
        <taxon>Metazoa</taxon>
        <taxon>Ecdysozoa</taxon>
        <taxon>Arthropoda</taxon>
        <taxon>Hexapoda</taxon>
        <taxon>Insecta</taxon>
        <taxon>Pterygota</taxon>
        <taxon>Neoptera</taxon>
        <taxon>Polyneoptera</taxon>
        <taxon>Orthoptera</taxon>
        <taxon>Ensifera</taxon>
        <taxon>Gryllidea</taxon>
        <taxon>Grylloidea</taxon>
        <taxon>Gryllidae</taxon>
        <taxon>Gryllinae</taxon>
        <taxon>Gryllus</taxon>
    </lineage>
</organism>
<evidence type="ECO:0000259" key="5">
    <source>
        <dbReference type="Pfam" id="PF25033"/>
    </source>
</evidence>
<dbReference type="GO" id="GO:0006869">
    <property type="term" value="P:lipid transport"/>
    <property type="evidence" value="ECO:0007669"/>
    <property type="project" value="UniProtKB-KW"/>
</dbReference>
<evidence type="ECO:0008006" key="10">
    <source>
        <dbReference type="Google" id="ProtNLM"/>
    </source>
</evidence>
<evidence type="ECO:0000256" key="3">
    <source>
        <dbReference type="ARBA" id="ARBA00023055"/>
    </source>
</evidence>